<gene>
    <name evidence="2" type="ORF">BDQ94DRAFT_133572</name>
</gene>
<feature type="non-terminal residue" evidence="2">
    <location>
        <position position="76"/>
    </location>
</feature>
<dbReference type="Proteomes" id="UP000253729">
    <property type="component" value="Unassembled WGS sequence"/>
</dbReference>
<evidence type="ECO:0000313" key="2">
    <source>
        <dbReference type="EMBL" id="RDH39732.1"/>
    </source>
</evidence>
<feature type="transmembrane region" description="Helical" evidence="1">
    <location>
        <begin position="58"/>
        <end position="74"/>
    </location>
</feature>
<dbReference type="GeneID" id="38132667"/>
<protein>
    <submittedName>
        <fullName evidence="2">Uncharacterized protein</fullName>
    </submittedName>
</protein>
<reference evidence="2 3" key="1">
    <citation type="submission" date="2018-07" db="EMBL/GenBank/DDBJ databases">
        <title>The genomes of Aspergillus section Nigri reveals drivers in fungal speciation.</title>
        <authorList>
            <consortium name="DOE Joint Genome Institute"/>
            <person name="Vesth T.C."/>
            <person name="Nybo J."/>
            <person name="Theobald S."/>
            <person name="Brandl J."/>
            <person name="Frisvad J.C."/>
            <person name="Nielsen K.F."/>
            <person name="Lyhne E.K."/>
            <person name="Kogle M.E."/>
            <person name="Kuo A."/>
            <person name="Riley R."/>
            <person name="Clum A."/>
            <person name="Nolan M."/>
            <person name="Lipzen A."/>
            <person name="Salamov A."/>
            <person name="Henrissat B."/>
            <person name="Wiebenga A."/>
            <person name="De vries R.P."/>
            <person name="Grigoriev I.V."/>
            <person name="Mortensen U.H."/>
            <person name="Andersen M.R."/>
            <person name="Baker S.E."/>
        </authorList>
    </citation>
    <scope>NUCLEOTIDE SEQUENCE [LARGE SCALE GENOMIC DNA]</scope>
    <source>
        <strain evidence="2 3">CBS 139.54b</strain>
    </source>
</reference>
<accession>A0A3F3QLE8</accession>
<evidence type="ECO:0000313" key="3">
    <source>
        <dbReference type="Proteomes" id="UP000253729"/>
    </source>
</evidence>
<dbReference type="AlphaFoldDB" id="A0A3F3QLE8"/>
<sequence length="76" mass="8991">MAGNTQSMLYYTYVSTQLMSSHLISTQPCHFNSKRTAGIEVISPSLRTTDRLTYLLEYYYYLYLFFRMLSFLFSQS</sequence>
<dbReference type="EMBL" id="KZ852032">
    <property type="protein sequence ID" value="RDH39732.1"/>
    <property type="molecule type" value="Genomic_DNA"/>
</dbReference>
<organism evidence="2 3">
    <name type="scientific">Aspergillus welwitschiae</name>
    <dbReference type="NCBI Taxonomy" id="1341132"/>
    <lineage>
        <taxon>Eukaryota</taxon>
        <taxon>Fungi</taxon>
        <taxon>Dikarya</taxon>
        <taxon>Ascomycota</taxon>
        <taxon>Pezizomycotina</taxon>
        <taxon>Eurotiomycetes</taxon>
        <taxon>Eurotiomycetidae</taxon>
        <taxon>Eurotiales</taxon>
        <taxon>Aspergillaceae</taxon>
        <taxon>Aspergillus</taxon>
        <taxon>Aspergillus subgen. Circumdati</taxon>
    </lineage>
</organism>
<evidence type="ECO:0000256" key="1">
    <source>
        <dbReference type="SAM" id="Phobius"/>
    </source>
</evidence>
<keyword evidence="1" id="KW-0812">Transmembrane</keyword>
<proteinExistence type="predicted"/>
<dbReference type="RefSeq" id="XP_026632754.1">
    <property type="nucleotide sequence ID" value="XM_026764311.1"/>
</dbReference>
<name>A0A3F3QLE8_9EURO</name>
<keyword evidence="1" id="KW-0472">Membrane</keyword>
<keyword evidence="1" id="KW-1133">Transmembrane helix</keyword>
<keyword evidence="3" id="KW-1185">Reference proteome</keyword>